<evidence type="ECO:0000313" key="2">
    <source>
        <dbReference type="EMBL" id="TKA66336.1"/>
    </source>
</evidence>
<reference evidence="2 3" key="1">
    <citation type="submission" date="2017-03" db="EMBL/GenBank/DDBJ databases">
        <title>Genomes of endolithic fungi from Antarctica.</title>
        <authorList>
            <person name="Coleine C."/>
            <person name="Masonjones S."/>
            <person name="Stajich J.E."/>
        </authorList>
    </citation>
    <scope>NUCLEOTIDE SEQUENCE [LARGE SCALE GENOMIC DNA]</scope>
    <source>
        <strain evidence="2 3">CCFEE 5184</strain>
    </source>
</reference>
<feature type="compositionally biased region" description="Basic and acidic residues" evidence="1">
    <location>
        <begin position="10"/>
        <end position="24"/>
    </location>
</feature>
<protein>
    <submittedName>
        <fullName evidence="2">Uncharacterized protein</fullName>
    </submittedName>
</protein>
<evidence type="ECO:0000313" key="3">
    <source>
        <dbReference type="Proteomes" id="UP000309340"/>
    </source>
</evidence>
<sequence>MLTPTSVHHGVGENARDGGSKVEPDTGFGAFDFAEGADTIGLAYPSPNIGPRNPKPLPEPEFRPDSGSGGELSPSARSLGSAGQDSGVELQPAASLGYAEVPTAFTQWDIRNATDLLPTQLVPSALIPTDGVTGSNPEDESGLFLDRDWAFDMPDFYDLVDLDMLQDAPEVPADHERPSRKSTAKTCSLLVN</sequence>
<comment type="caution">
    <text evidence="2">The sequence shown here is derived from an EMBL/GenBank/DDBJ whole genome shotgun (WGS) entry which is preliminary data.</text>
</comment>
<accession>A0A4U0WUI0</accession>
<evidence type="ECO:0000256" key="1">
    <source>
        <dbReference type="SAM" id="MobiDB-lite"/>
    </source>
</evidence>
<name>A0A4U0WUI0_9PEZI</name>
<keyword evidence="3" id="KW-1185">Reference proteome</keyword>
<dbReference type="Proteomes" id="UP000309340">
    <property type="component" value="Unassembled WGS sequence"/>
</dbReference>
<organism evidence="2 3">
    <name type="scientific">Friedmanniomyces simplex</name>
    <dbReference type="NCBI Taxonomy" id="329884"/>
    <lineage>
        <taxon>Eukaryota</taxon>
        <taxon>Fungi</taxon>
        <taxon>Dikarya</taxon>
        <taxon>Ascomycota</taxon>
        <taxon>Pezizomycotina</taxon>
        <taxon>Dothideomycetes</taxon>
        <taxon>Dothideomycetidae</taxon>
        <taxon>Mycosphaerellales</taxon>
        <taxon>Teratosphaeriaceae</taxon>
        <taxon>Friedmanniomyces</taxon>
    </lineage>
</organism>
<proteinExistence type="predicted"/>
<feature type="region of interest" description="Disordered" evidence="1">
    <location>
        <begin position="169"/>
        <end position="192"/>
    </location>
</feature>
<feature type="compositionally biased region" description="Polar residues" evidence="1">
    <location>
        <begin position="75"/>
        <end position="84"/>
    </location>
</feature>
<gene>
    <name evidence="2" type="ORF">B0A55_10579</name>
</gene>
<feature type="region of interest" description="Disordered" evidence="1">
    <location>
        <begin position="1"/>
        <end position="87"/>
    </location>
</feature>
<dbReference type="EMBL" id="NAJQ01000653">
    <property type="protein sequence ID" value="TKA66336.1"/>
    <property type="molecule type" value="Genomic_DNA"/>
</dbReference>
<dbReference type="AlphaFoldDB" id="A0A4U0WUI0"/>